<accession>A0A832J764</accession>
<organism evidence="2">
    <name type="scientific">Candidatus Tenderia electrophaga</name>
    <dbReference type="NCBI Taxonomy" id="1748243"/>
    <lineage>
        <taxon>Bacteria</taxon>
        <taxon>Pseudomonadati</taxon>
        <taxon>Pseudomonadota</taxon>
        <taxon>Gammaproteobacteria</taxon>
        <taxon>Candidatus Tenderiales</taxon>
        <taxon>Candidatus Tenderiaceae</taxon>
        <taxon>Candidatus Tenderia</taxon>
    </lineage>
</organism>
<keyword evidence="1" id="KW-0472">Membrane</keyword>
<sequence length="71" mass="8107">MTTSDIDKTGHELPLCVDLDGTLVQTDVLIESIFALLKQNFIYILLLPLWLLKGKAYFKQQIADRVELDVE</sequence>
<comment type="caution">
    <text evidence="2">The sequence shown here is derived from an EMBL/GenBank/DDBJ whole genome shotgun (WGS) entry which is preliminary data.</text>
</comment>
<reference evidence="2" key="1">
    <citation type="journal article" date="2020" name="mSystems">
        <title>Genome- and Community-Level Interaction Insights into Carbon Utilization and Element Cycling Functions of Hydrothermarchaeota in Hydrothermal Sediment.</title>
        <authorList>
            <person name="Zhou Z."/>
            <person name="Liu Y."/>
            <person name="Xu W."/>
            <person name="Pan J."/>
            <person name="Luo Z.H."/>
            <person name="Li M."/>
        </authorList>
    </citation>
    <scope>NUCLEOTIDE SEQUENCE [LARGE SCALE GENOMIC DNA]</scope>
    <source>
        <strain evidence="2">HyVt-505</strain>
    </source>
</reference>
<evidence type="ECO:0000313" key="2">
    <source>
        <dbReference type="EMBL" id="HHJ80836.1"/>
    </source>
</evidence>
<dbReference type="AlphaFoldDB" id="A0A832J764"/>
<dbReference type="EMBL" id="DRNF01000272">
    <property type="protein sequence ID" value="HHJ80836.1"/>
    <property type="molecule type" value="Genomic_DNA"/>
</dbReference>
<name>A0A832J764_9GAMM</name>
<proteinExistence type="predicted"/>
<gene>
    <name evidence="2" type="ORF">ENJ65_04305</name>
</gene>
<feature type="transmembrane region" description="Helical" evidence="1">
    <location>
        <begin position="33"/>
        <end position="52"/>
    </location>
</feature>
<feature type="non-terminal residue" evidence="2">
    <location>
        <position position="71"/>
    </location>
</feature>
<keyword evidence="1" id="KW-0812">Transmembrane</keyword>
<evidence type="ECO:0000256" key="1">
    <source>
        <dbReference type="SAM" id="Phobius"/>
    </source>
</evidence>
<keyword evidence="1" id="KW-1133">Transmembrane helix</keyword>
<protein>
    <submittedName>
        <fullName evidence="2">Uncharacterized protein</fullName>
    </submittedName>
</protein>
<dbReference type="Proteomes" id="UP000885832">
    <property type="component" value="Unassembled WGS sequence"/>
</dbReference>